<dbReference type="RefSeq" id="WP_219936302.1">
    <property type="nucleotide sequence ID" value="NZ_JAGFNY010000002.1"/>
</dbReference>
<protein>
    <submittedName>
        <fullName evidence="3">Glucosaminidase domain-containing protein</fullName>
    </submittedName>
</protein>
<accession>A0ABS7DEA2</accession>
<evidence type="ECO:0000256" key="1">
    <source>
        <dbReference type="ARBA" id="ARBA00022801"/>
    </source>
</evidence>
<comment type="caution">
    <text evidence="3">The sequence shown here is derived from an EMBL/GenBank/DDBJ whole genome shotgun (WGS) entry which is preliminary data.</text>
</comment>
<sequence>MSEDLLIANTANTAKTDIGFAADHRSLQKLKKLGQGDKKDQALALKAAAEQFEALLNKYWLDAMKQTNETINPDSPLHSKYSSFFDDMLSTQYVGSMNSKTSINKNSVTYLITKQFAKSLGDEGKALMAELDKMSVGQRSKESYVKGSNVSLSTLASLKVDANASVSRLKDLYGSIKENADLKNIQDEEDFVKKIMPYALKAVEGIGFNPLVLVAQAALETGWGRHVSDNNNYFGIKANDSYKGEKTSELTSEYINGKKVNVIDRFRKYSGVLESMKDYISFIKDNPRYKDAIDKSYSPDEYFEQIHKAGYATDPDYADKLKKISRKIAFMAYK</sequence>
<dbReference type="InterPro" id="IPR051056">
    <property type="entry name" value="Glycosyl_Hydrolase_73"/>
</dbReference>
<dbReference type="PANTHER" id="PTHR33308">
    <property type="entry name" value="PEPTIDOGLYCAN HYDROLASE FLGJ"/>
    <property type="match status" value="1"/>
</dbReference>
<dbReference type="Gene3D" id="2.10.70.40">
    <property type="entry name" value="peptidoglycan hydrolase"/>
    <property type="match status" value="1"/>
</dbReference>
<dbReference type="PRINTS" id="PR01002">
    <property type="entry name" value="FLGFLGJ"/>
</dbReference>
<dbReference type="Gene3D" id="1.10.530.10">
    <property type="match status" value="1"/>
</dbReference>
<evidence type="ECO:0000313" key="3">
    <source>
        <dbReference type="EMBL" id="MBW7569598.1"/>
    </source>
</evidence>
<proteinExistence type="predicted"/>
<feature type="domain" description="Mannosyl-glycoprotein endo-beta-N-acetylglucosamidase-like" evidence="2">
    <location>
        <begin position="181"/>
        <end position="334"/>
    </location>
</feature>
<organism evidence="3 4">
    <name type="scientific">Succinivibrio faecicola</name>
    <dbReference type="NCBI Taxonomy" id="2820300"/>
    <lineage>
        <taxon>Bacteria</taxon>
        <taxon>Pseudomonadati</taxon>
        <taxon>Pseudomonadota</taxon>
        <taxon>Gammaproteobacteria</taxon>
        <taxon>Aeromonadales</taxon>
        <taxon>Succinivibrionaceae</taxon>
        <taxon>Succinivibrio</taxon>
    </lineage>
</organism>
<name>A0ABS7DEA2_9GAMM</name>
<evidence type="ECO:0000259" key="2">
    <source>
        <dbReference type="SMART" id="SM00047"/>
    </source>
</evidence>
<keyword evidence="1" id="KW-0378">Hydrolase</keyword>
<reference evidence="3 4" key="1">
    <citation type="submission" date="2021-03" db="EMBL/GenBank/DDBJ databases">
        <title>Succinivibrio sp. nov. isolated from feces of cow.</title>
        <authorList>
            <person name="Choi J.-Y."/>
        </authorList>
    </citation>
    <scope>NUCLEOTIDE SEQUENCE [LARGE SCALE GENOMIC DNA]</scope>
    <source>
        <strain evidence="3 4">AGMB01872</strain>
    </source>
</reference>
<gene>
    <name evidence="3" type="ORF">J5V48_01675</name>
</gene>
<dbReference type="PANTHER" id="PTHR33308:SF9">
    <property type="entry name" value="PEPTIDOGLYCAN HYDROLASE FLGJ"/>
    <property type="match status" value="1"/>
</dbReference>
<dbReference type="InterPro" id="IPR002901">
    <property type="entry name" value="MGlyc_endo_b_GlcNAc-like_dom"/>
</dbReference>
<dbReference type="Proteomes" id="UP000731465">
    <property type="component" value="Unassembled WGS sequence"/>
</dbReference>
<evidence type="ECO:0000313" key="4">
    <source>
        <dbReference type="Proteomes" id="UP000731465"/>
    </source>
</evidence>
<dbReference type="SMART" id="SM00047">
    <property type="entry name" value="LYZ2"/>
    <property type="match status" value="1"/>
</dbReference>
<dbReference type="Pfam" id="PF01832">
    <property type="entry name" value="Glucosaminidase"/>
    <property type="match status" value="1"/>
</dbReference>
<dbReference type="EMBL" id="JAGFNY010000002">
    <property type="protein sequence ID" value="MBW7569598.1"/>
    <property type="molecule type" value="Genomic_DNA"/>
</dbReference>
<keyword evidence="4" id="KW-1185">Reference proteome</keyword>